<evidence type="ECO:0000259" key="8">
    <source>
        <dbReference type="PROSITE" id="PS50290"/>
    </source>
</evidence>
<evidence type="ECO:0000259" key="9">
    <source>
        <dbReference type="PROSITE" id="PS51190"/>
    </source>
</evidence>
<organism evidence="10 11">
    <name type="scientific">Physocladia obscura</name>
    <dbReference type="NCBI Taxonomy" id="109957"/>
    <lineage>
        <taxon>Eukaryota</taxon>
        <taxon>Fungi</taxon>
        <taxon>Fungi incertae sedis</taxon>
        <taxon>Chytridiomycota</taxon>
        <taxon>Chytridiomycota incertae sedis</taxon>
        <taxon>Chytridiomycetes</taxon>
        <taxon>Chytridiales</taxon>
        <taxon>Chytriomycetaceae</taxon>
        <taxon>Physocladia</taxon>
    </lineage>
</organism>
<dbReference type="PROSITE" id="PS50290">
    <property type="entry name" value="PI3_4_KINASE_3"/>
    <property type="match status" value="1"/>
</dbReference>
<dbReference type="SMART" id="SM00146">
    <property type="entry name" value="PI3Kc"/>
    <property type="match status" value="1"/>
</dbReference>
<dbReference type="EC" id="2.7.11.1" evidence="1"/>
<evidence type="ECO:0000256" key="3">
    <source>
        <dbReference type="ARBA" id="ARBA00022741"/>
    </source>
</evidence>
<keyword evidence="11" id="KW-1185">Reference proteome</keyword>
<dbReference type="GO" id="GO:0004677">
    <property type="term" value="F:DNA-dependent protein kinase activity"/>
    <property type="evidence" value="ECO:0007669"/>
    <property type="project" value="InterPro"/>
</dbReference>
<evidence type="ECO:0000313" key="10">
    <source>
        <dbReference type="EMBL" id="KAJ3139728.1"/>
    </source>
</evidence>
<evidence type="ECO:0000313" key="11">
    <source>
        <dbReference type="Proteomes" id="UP001211907"/>
    </source>
</evidence>
<proteinExistence type="predicted"/>
<comment type="catalytic activity">
    <reaction evidence="7">
        <text>L-seryl-[protein] + ATP = O-phospho-L-seryl-[protein] + ADP + H(+)</text>
        <dbReference type="Rhea" id="RHEA:17989"/>
        <dbReference type="Rhea" id="RHEA-COMP:9863"/>
        <dbReference type="Rhea" id="RHEA-COMP:11604"/>
        <dbReference type="ChEBI" id="CHEBI:15378"/>
        <dbReference type="ChEBI" id="CHEBI:29999"/>
        <dbReference type="ChEBI" id="CHEBI:30616"/>
        <dbReference type="ChEBI" id="CHEBI:83421"/>
        <dbReference type="ChEBI" id="CHEBI:456216"/>
        <dbReference type="EC" id="2.7.11.1"/>
    </reaction>
</comment>
<keyword evidence="5" id="KW-0067">ATP-binding</keyword>
<keyword evidence="2" id="KW-0808">Transferase</keyword>
<dbReference type="InterPro" id="IPR050517">
    <property type="entry name" value="DDR_Repair_Kinase"/>
</dbReference>
<accession>A0AAD5T9J3</accession>
<dbReference type="AlphaFoldDB" id="A0AAD5T9J3"/>
<dbReference type="InterPro" id="IPR000403">
    <property type="entry name" value="PI3/4_kinase_cat_dom"/>
</dbReference>
<keyword evidence="4" id="KW-0418">Kinase</keyword>
<feature type="domain" description="PI3K/PI4K catalytic" evidence="8">
    <location>
        <begin position="382"/>
        <end position="710"/>
    </location>
</feature>
<dbReference type="SUPFAM" id="SSF56112">
    <property type="entry name" value="Protein kinase-like (PK-like)"/>
    <property type="match status" value="1"/>
</dbReference>
<dbReference type="PROSITE" id="PS00916">
    <property type="entry name" value="PI3_4_KINASE_2"/>
    <property type="match status" value="1"/>
</dbReference>
<evidence type="ECO:0000256" key="7">
    <source>
        <dbReference type="ARBA" id="ARBA00048679"/>
    </source>
</evidence>
<dbReference type="GO" id="GO:0006302">
    <property type="term" value="P:double-strand break repair"/>
    <property type="evidence" value="ECO:0007669"/>
    <property type="project" value="TreeGrafter"/>
</dbReference>
<name>A0AAD5T9J3_9FUNG</name>
<dbReference type="SMART" id="SM01343">
    <property type="entry name" value="FATC"/>
    <property type="match status" value="1"/>
</dbReference>
<sequence length="789" mass="89582">MNLEIRLLAQLGSSSQSLAVTDSFFVNLASSKPITKFAGGRKIETKQDLLAFFLNRSKHNIQVLHSLDLPPNSLQKGFIELGIFVDNTLQTIESDHVLSTSMGRQLESAKLIMHSIFSAMAIGSPKAIEFFPRLLQLLTLYPELFDDFQKLSSDCPSWMFLRWLPQLTALLDKPSGLPILPLILRIAKKYPNALRFPLTLSFEQYSFTPETAENAKLIKMVRNMIQSDAYDRFALELRRLEDPIHIFKDLCDRFESFISSSLSKKKEVLQQAFIEFKEICLETKRTGELFKKFAEKHTSKISGIFSNGNFDEKKMKELVGYKEKFGSEAESKPGKNLLKLFSSWLNEYQLCNVNDTDQLEIPGQYSGKSEPNVSEHVKIANFDPNVLVMSSMRRPKRIVMIGTDEKEYPWLVKGGEDLRLDQRIEQMFVIMNELMAQNSFCMRNHVSLATYKVVPMSMSLGLIEWVDGTKTLKACLADSPEFEKKFSEAMALYGEFVQKHGKSGQSFVACYEPFLQNATPKNVIENIQSICNRNRDSYLRQFFFKLTISPEAFFHIRSEFANSLAALNICSYLLGIGDRHLDNFLVDLKTGRIIGIDFGHAFGSATEVLPVPELVPFRLTNQMEKFLLPLGVQSLMANPMTNVLTSIQDGKGRLLNALNIFVNEPLLEWRKFAVTQMKKQGKKTISMGEISESMTAPAWYPQQKLDIAKRKLEGENCTYVTVDELTVGHEKRKFFKSMKGALMGDPAVNVRAKVGRICESPKEQVDCLIDLAMDPNVLGRAWVGWSPFM</sequence>
<dbReference type="GO" id="GO:0035556">
    <property type="term" value="P:intracellular signal transduction"/>
    <property type="evidence" value="ECO:0007669"/>
    <property type="project" value="UniProtKB-ARBA"/>
</dbReference>
<dbReference type="Pfam" id="PF00454">
    <property type="entry name" value="PI3_PI4_kinase"/>
    <property type="match status" value="1"/>
</dbReference>
<feature type="domain" description="FATC" evidence="9">
    <location>
        <begin position="757"/>
        <end position="789"/>
    </location>
</feature>
<dbReference type="CDD" id="cd05172">
    <property type="entry name" value="PIKKc_DNA-PK"/>
    <property type="match status" value="1"/>
</dbReference>
<evidence type="ECO:0000256" key="6">
    <source>
        <dbReference type="ARBA" id="ARBA00047899"/>
    </source>
</evidence>
<dbReference type="Pfam" id="PF02260">
    <property type="entry name" value="FATC"/>
    <property type="match status" value="1"/>
</dbReference>
<comment type="caution">
    <text evidence="10">The sequence shown here is derived from an EMBL/GenBank/DDBJ whole genome shotgun (WGS) entry which is preliminary data.</text>
</comment>
<dbReference type="InterPro" id="IPR037706">
    <property type="entry name" value="DNA-PK_dom"/>
</dbReference>
<dbReference type="EMBL" id="JADGJH010000068">
    <property type="protein sequence ID" value="KAJ3139728.1"/>
    <property type="molecule type" value="Genomic_DNA"/>
</dbReference>
<dbReference type="PANTHER" id="PTHR11139:SF68">
    <property type="entry name" value="DNA-DEPENDENT PROTEIN KINASE CATALYTIC SUBUNIT"/>
    <property type="match status" value="1"/>
</dbReference>
<comment type="catalytic activity">
    <reaction evidence="6">
        <text>L-threonyl-[protein] + ATP = O-phospho-L-threonyl-[protein] + ADP + H(+)</text>
        <dbReference type="Rhea" id="RHEA:46608"/>
        <dbReference type="Rhea" id="RHEA-COMP:11060"/>
        <dbReference type="Rhea" id="RHEA-COMP:11605"/>
        <dbReference type="ChEBI" id="CHEBI:15378"/>
        <dbReference type="ChEBI" id="CHEBI:30013"/>
        <dbReference type="ChEBI" id="CHEBI:30616"/>
        <dbReference type="ChEBI" id="CHEBI:61977"/>
        <dbReference type="ChEBI" id="CHEBI:456216"/>
        <dbReference type="EC" id="2.7.11.1"/>
    </reaction>
</comment>
<dbReference type="InterPro" id="IPR018936">
    <property type="entry name" value="PI3/4_kinase_CS"/>
</dbReference>
<evidence type="ECO:0000256" key="1">
    <source>
        <dbReference type="ARBA" id="ARBA00012513"/>
    </source>
</evidence>
<evidence type="ECO:0000256" key="4">
    <source>
        <dbReference type="ARBA" id="ARBA00022777"/>
    </source>
</evidence>
<keyword evidence="3" id="KW-0547">Nucleotide-binding</keyword>
<dbReference type="InterPro" id="IPR003152">
    <property type="entry name" value="FATC_dom"/>
</dbReference>
<dbReference type="Gene3D" id="1.10.1070.11">
    <property type="entry name" value="Phosphatidylinositol 3-/4-kinase, catalytic domain"/>
    <property type="match status" value="1"/>
</dbReference>
<dbReference type="GO" id="GO:0005634">
    <property type="term" value="C:nucleus"/>
    <property type="evidence" value="ECO:0007669"/>
    <property type="project" value="TreeGrafter"/>
</dbReference>
<dbReference type="Proteomes" id="UP001211907">
    <property type="component" value="Unassembled WGS sequence"/>
</dbReference>
<reference evidence="10" key="1">
    <citation type="submission" date="2020-05" db="EMBL/GenBank/DDBJ databases">
        <title>Phylogenomic resolution of chytrid fungi.</title>
        <authorList>
            <person name="Stajich J.E."/>
            <person name="Amses K."/>
            <person name="Simmons R."/>
            <person name="Seto K."/>
            <person name="Myers J."/>
            <person name="Bonds A."/>
            <person name="Quandt C.A."/>
            <person name="Barry K."/>
            <person name="Liu P."/>
            <person name="Grigoriev I."/>
            <person name="Longcore J.E."/>
            <person name="James T.Y."/>
        </authorList>
    </citation>
    <scope>NUCLEOTIDE SEQUENCE</scope>
    <source>
        <strain evidence="10">JEL0513</strain>
    </source>
</reference>
<dbReference type="PROSITE" id="PS51190">
    <property type="entry name" value="FATC"/>
    <property type="match status" value="1"/>
</dbReference>
<dbReference type="GO" id="GO:0005524">
    <property type="term" value="F:ATP binding"/>
    <property type="evidence" value="ECO:0007669"/>
    <property type="project" value="UniProtKB-KW"/>
</dbReference>
<gene>
    <name evidence="10" type="ORF">HK100_011282</name>
</gene>
<dbReference type="InterPro" id="IPR036940">
    <property type="entry name" value="PI3/4_kinase_cat_sf"/>
</dbReference>
<dbReference type="PANTHER" id="PTHR11139">
    <property type="entry name" value="ATAXIA TELANGIECTASIA MUTATED ATM -RELATED"/>
    <property type="match status" value="1"/>
</dbReference>
<evidence type="ECO:0000256" key="2">
    <source>
        <dbReference type="ARBA" id="ARBA00022679"/>
    </source>
</evidence>
<dbReference type="InterPro" id="IPR011009">
    <property type="entry name" value="Kinase-like_dom_sf"/>
</dbReference>
<evidence type="ECO:0000256" key="5">
    <source>
        <dbReference type="ARBA" id="ARBA00022840"/>
    </source>
</evidence>
<dbReference type="GO" id="GO:0000723">
    <property type="term" value="P:telomere maintenance"/>
    <property type="evidence" value="ECO:0007669"/>
    <property type="project" value="TreeGrafter"/>
</dbReference>
<dbReference type="Gene3D" id="3.30.1010.10">
    <property type="entry name" value="Phosphatidylinositol 3-kinase Catalytic Subunit, Chain A, domain 4"/>
    <property type="match status" value="1"/>
</dbReference>
<protein>
    <recommendedName>
        <fullName evidence="1">non-specific serine/threonine protein kinase</fullName>
        <ecNumber evidence="1">2.7.11.1</ecNumber>
    </recommendedName>
</protein>